<reference evidence="1 2" key="1">
    <citation type="submission" date="2019-03" db="EMBL/GenBank/DDBJ databases">
        <title>Genomic Encyclopedia of Type Strains, Phase IV (KMG-IV): sequencing the most valuable type-strain genomes for metagenomic binning, comparative biology and taxonomic classification.</title>
        <authorList>
            <person name="Goeker M."/>
        </authorList>
    </citation>
    <scope>NUCLEOTIDE SEQUENCE [LARGE SCALE GENOMIC DNA]</scope>
    <source>
        <strain evidence="1 2">DSM 24984</strain>
    </source>
</reference>
<dbReference type="AlphaFoldDB" id="A0A4R1KGT1"/>
<name>A0A4R1KGT1_9BACT</name>
<evidence type="ECO:0000313" key="1">
    <source>
        <dbReference type="EMBL" id="TCK62559.1"/>
    </source>
</evidence>
<protein>
    <submittedName>
        <fullName evidence="1">Uncharacterized protein</fullName>
    </submittedName>
</protein>
<accession>A0A4R1KGT1</accession>
<dbReference type="EMBL" id="SMGG01000003">
    <property type="protein sequence ID" value="TCK62559.1"/>
    <property type="molecule type" value="Genomic_DNA"/>
</dbReference>
<evidence type="ECO:0000313" key="2">
    <source>
        <dbReference type="Proteomes" id="UP000294614"/>
    </source>
</evidence>
<proteinExistence type="predicted"/>
<comment type="caution">
    <text evidence="1">The sequence shown here is derived from an EMBL/GenBank/DDBJ whole genome shotgun (WGS) entry which is preliminary data.</text>
</comment>
<sequence length="35" mass="3824">MSVIFLIAAAAVIVFRTAKTAERLFDEIADTVKVI</sequence>
<gene>
    <name evidence="1" type="ORF">C8D98_1088</name>
</gene>
<keyword evidence="2" id="KW-1185">Reference proteome</keyword>
<organism evidence="1 2">
    <name type="scientific">Seleniivibrio woodruffii</name>
    <dbReference type="NCBI Taxonomy" id="1078050"/>
    <lineage>
        <taxon>Bacteria</taxon>
        <taxon>Pseudomonadati</taxon>
        <taxon>Deferribacterota</taxon>
        <taxon>Deferribacteres</taxon>
        <taxon>Deferribacterales</taxon>
        <taxon>Geovibrionaceae</taxon>
        <taxon>Seleniivibrio</taxon>
    </lineage>
</organism>
<dbReference type="Proteomes" id="UP000294614">
    <property type="component" value="Unassembled WGS sequence"/>
</dbReference>